<gene>
    <name evidence="2" type="ORF">Q5M86_02380</name>
</gene>
<feature type="domain" description="Outer membrane protein beta-barrel" evidence="1">
    <location>
        <begin position="33"/>
        <end position="215"/>
    </location>
</feature>
<evidence type="ECO:0000313" key="3">
    <source>
        <dbReference type="Proteomes" id="UP001175147"/>
    </source>
</evidence>
<accession>A0ABT8YVR7</accession>
<sequence length="262" mass="29519">MKRLLNIFIILLLFAASSLFAKSGIEIGIFVPIGMSVGLNSYSLTNKNPTKQQQDNFETAVKQFRRKSAVGFDAGASFHIGYRFEINKDMSVSVLGELGYAHDEFSFYRNSSDKNYKDTLNYTLESLAIGVYPKFNWKKFSFGLNLGLKIPLYAKSISAYTDYKNKNIDRNIEYYNAFQVKDLFKVQAMGYIRFSVDYSVYTDKKFALVLGGYIGGDFGLSLKKPSINNQTIANQNIIALTKQTVSSFDIGFQVGVKILPNN</sequence>
<evidence type="ECO:0000259" key="1">
    <source>
        <dbReference type="Pfam" id="PF13568"/>
    </source>
</evidence>
<name>A0ABT8YVR7_9SPIR</name>
<reference evidence="2" key="1">
    <citation type="submission" date="2023-07" db="EMBL/GenBank/DDBJ databases">
        <title>Mucosal microbiota of week-old chicken and adult hens.</title>
        <authorList>
            <person name="Volf J."/>
            <person name="Karasova D."/>
            <person name="Crhanova M."/>
            <person name="Faldynova M."/>
            <person name="Prikrylova H."/>
            <person name="Zeman M."/>
            <person name="Babak V."/>
            <person name="Rajova J."/>
            <person name="Rychlik I."/>
        </authorList>
    </citation>
    <scope>NUCLEOTIDE SEQUENCE</scope>
    <source>
        <strain evidence="2">ET902</strain>
    </source>
</reference>
<evidence type="ECO:0000313" key="2">
    <source>
        <dbReference type="EMBL" id="MDO7019615.1"/>
    </source>
</evidence>
<protein>
    <submittedName>
        <fullName evidence="2">Outer membrane beta-barrel protein</fullName>
    </submittedName>
</protein>
<dbReference type="EMBL" id="JAUPBM010000015">
    <property type="protein sequence ID" value="MDO7019615.1"/>
    <property type="molecule type" value="Genomic_DNA"/>
</dbReference>
<comment type="caution">
    <text evidence="2">The sequence shown here is derived from an EMBL/GenBank/DDBJ whole genome shotgun (WGS) entry which is preliminary data.</text>
</comment>
<dbReference type="Proteomes" id="UP001175147">
    <property type="component" value="Unassembled WGS sequence"/>
</dbReference>
<dbReference type="InterPro" id="IPR025665">
    <property type="entry name" value="Beta-barrel_OMP_2"/>
</dbReference>
<dbReference type="RefSeq" id="WP_304384623.1">
    <property type="nucleotide sequence ID" value="NZ_JAUPBL010000014.1"/>
</dbReference>
<proteinExistence type="predicted"/>
<dbReference type="Pfam" id="PF13568">
    <property type="entry name" value="OMP_b-brl_2"/>
    <property type="match status" value="1"/>
</dbReference>
<organism evidence="2 3">
    <name type="scientific">Brachyspira innocens</name>
    <dbReference type="NCBI Taxonomy" id="13264"/>
    <lineage>
        <taxon>Bacteria</taxon>
        <taxon>Pseudomonadati</taxon>
        <taxon>Spirochaetota</taxon>
        <taxon>Spirochaetia</taxon>
        <taxon>Brachyspirales</taxon>
        <taxon>Brachyspiraceae</taxon>
        <taxon>Brachyspira</taxon>
    </lineage>
</organism>
<keyword evidence="3" id="KW-1185">Reference proteome</keyword>